<dbReference type="EMBL" id="JAHWGI010000107">
    <property type="protein sequence ID" value="KAK3909643.1"/>
    <property type="molecule type" value="Genomic_DNA"/>
</dbReference>
<dbReference type="InterPro" id="IPR019791">
    <property type="entry name" value="Haem_peroxidase_animal"/>
</dbReference>
<dbReference type="PRINTS" id="PR00457">
    <property type="entry name" value="ANPEROXIDASE"/>
</dbReference>
<protein>
    <submittedName>
        <fullName evidence="5">Peroxidasin</fullName>
    </submittedName>
</protein>
<keyword evidence="6" id="KW-1185">Reference proteome</keyword>
<dbReference type="SUPFAM" id="SSF48113">
    <property type="entry name" value="Heme-dependent peroxidases"/>
    <property type="match status" value="1"/>
</dbReference>
<evidence type="ECO:0000256" key="3">
    <source>
        <dbReference type="ARBA" id="ARBA00022559"/>
    </source>
</evidence>
<accession>A0AAE1GVP8</accession>
<dbReference type="PANTHER" id="PTHR11475:SF4">
    <property type="entry name" value="CHORION PEROXIDASE"/>
    <property type="match status" value="1"/>
</dbReference>
<evidence type="ECO:0000256" key="4">
    <source>
        <dbReference type="ARBA" id="ARBA00023180"/>
    </source>
</evidence>
<evidence type="ECO:0000256" key="2">
    <source>
        <dbReference type="ARBA" id="ARBA00022525"/>
    </source>
</evidence>
<dbReference type="PROSITE" id="PS50292">
    <property type="entry name" value="PEROXIDASE_3"/>
    <property type="match status" value="1"/>
</dbReference>
<evidence type="ECO:0000256" key="1">
    <source>
        <dbReference type="ARBA" id="ARBA00004613"/>
    </source>
</evidence>
<dbReference type="InterPro" id="IPR037120">
    <property type="entry name" value="Haem_peroxidase_sf_animal"/>
</dbReference>
<keyword evidence="3" id="KW-0560">Oxidoreductase</keyword>
<evidence type="ECO:0000313" key="6">
    <source>
        <dbReference type="Proteomes" id="UP001219518"/>
    </source>
</evidence>
<sequence length="80" mass="9301">MYLKKSDPRVGTTALLSAMYTVFLREHNRLATELQMINPHWNDETLFQETRRIVIAEFQSITYGEWLPWLIGELSSPGMG</sequence>
<reference evidence="5" key="2">
    <citation type="journal article" date="2023" name="BMC Genomics">
        <title>Pest status, molecular evolution, and epigenetic factors derived from the genome assembly of Frankliniella fusca, a thysanopteran phytovirus vector.</title>
        <authorList>
            <person name="Catto M.A."/>
            <person name="Labadie P.E."/>
            <person name="Jacobson A.L."/>
            <person name="Kennedy G.G."/>
            <person name="Srinivasan R."/>
            <person name="Hunt B.G."/>
        </authorList>
    </citation>
    <scope>NUCLEOTIDE SEQUENCE</scope>
    <source>
        <strain evidence="5">PL_HMW_Pooled</strain>
    </source>
</reference>
<gene>
    <name evidence="5" type="ORF">KUF71_003999</name>
</gene>
<dbReference type="GO" id="GO:0006979">
    <property type="term" value="P:response to oxidative stress"/>
    <property type="evidence" value="ECO:0007669"/>
    <property type="project" value="InterPro"/>
</dbReference>
<comment type="subcellular location">
    <subcellularLocation>
        <location evidence="1">Secreted</location>
    </subcellularLocation>
</comment>
<dbReference type="AlphaFoldDB" id="A0AAE1GVP8"/>
<name>A0AAE1GVP8_9NEOP</name>
<dbReference type="GO" id="GO:0005576">
    <property type="term" value="C:extracellular region"/>
    <property type="evidence" value="ECO:0007669"/>
    <property type="project" value="UniProtKB-SubCell"/>
</dbReference>
<dbReference type="Proteomes" id="UP001219518">
    <property type="component" value="Unassembled WGS sequence"/>
</dbReference>
<dbReference type="InterPro" id="IPR010255">
    <property type="entry name" value="Haem_peroxidase_sf"/>
</dbReference>
<keyword evidence="2" id="KW-0964">Secreted</keyword>
<keyword evidence="3" id="KW-0575">Peroxidase</keyword>
<dbReference type="GO" id="GO:0004601">
    <property type="term" value="F:peroxidase activity"/>
    <property type="evidence" value="ECO:0007669"/>
    <property type="project" value="UniProtKB-KW"/>
</dbReference>
<dbReference type="PANTHER" id="PTHR11475">
    <property type="entry name" value="OXIDASE/PEROXIDASE"/>
    <property type="match status" value="1"/>
</dbReference>
<proteinExistence type="predicted"/>
<keyword evidence="4" id="KW-0325">Glycoprotein</keyword>
<organism evidence="5 6">
    <name type="scientific">Frankliniella fusca</name>
    <dbReference type="NCBI Taxonomy" id="407009"/>
    <lineage>
        <taxon>Eukaryota</taxon>
        <taxon>Metazoa</taxon>
        <taxon>Ecdysozoa</taxon>
        <taxon>Arthropoda</taxon>
        <taxon>Hexapoda</taxon>
        <taxon>Insecta</taxon>
        <taxon>Pterygota</taxon>
        <taxon>Neoptera</taxon>
        <taxon>Paraneoptera</taxon>
        <taxon>Thysanoptera</taxon>
        <taxon>Terebrantia</taxon>
        <taxon>Thripoidea</taxon>
        <taxon>Thripidae</taxon>
        <taxon>Frankliniella</taxon>
    </lineage>
</organism>
<dbReference type="Pfam" id="PF03098">
    <property type="entry name" value="An_peroxidase"/>
    <property type="match status" value="1"/>
</dbReference>
<comment type="caution">
    <text evidence="5">The sequence shown here is derived from an EMBL/GenBank/DDBJ whole genome shotgun (WGS) entry which is preliminary data.</text>
</comment>
<dbReference type="GO" id="GO:0020037">
    <property type="term" value="F:heme binding"/>
    <property type="evidence" value="ECO:0007669"/>
    <property type="project" value="InterPro"/>
</dbReference>
<reference evidence="5" key="1">
    <citation type="submission" date="2021-07" db="EMBL/GenBank/DDBJ databases">
        <authorList>
            <person name="Catto M.A."/>
            <person name="Jacobson A."/>
            <person name="Kennedy G."/>
            <person name="Labadie P."/>
            <person name="Hunt B.G."/>
            <person name="Srinivasan R."/>
        </authorList>
    </citation>
    <scope>NUCLEOTIDE SEQUENCE</scope>
    <source>
        <strain evidence="5">PL_HMW_Pooled</strain>
        <tissue evidence="5">Head</tissue>
    </source>
</reference>
<evidence type="ECO:0000313" key="5">
    <source>
        <dbReference type="EMBL" id="KAK3909643.1"/>
    </source>
</evidence>
<dbReference type="Gene3D" id="1.10.640.10">
    <property type="entry name" value="Haem peroxidase domain superfamily, animal type"/>
    <property type="match status" value="1"/>
</dbReference>